<proteinExistence type="predicted"/>
<name>A0A0L6UFX9_9BASI</name>
<gene>
    <name evidence="2" type="ORF">VP01_63g7</name>
</gene>
<keyword evidence="3" id="KW-1185">Reference proteome</keyword>
<dbReference type="Proteomes" id="UP000037035">
    <property type="component" value="Unassembled WGS sequence"/>
</dbReference>
<dbReference type="OrthoDB" id="2524554at2759"/>
<sequence>MKRFGSILRNGRLGRPTNRIVGASLARYSTMERGGGEGRILASIEGGLKSGPAEPMAEDAKGQAMTAIRRMALVLRVFLYGGVGVGLTAMLGFFGTHLWVEYLELPPPAISGSHDQYGWDDQMDGWGGAHLGKGTDPSLGWRIRAFIRAAWVAENWQAGQMAIDDSDQSSPHTSPDGHMVDSAYALSESRLQQAIVMAQKAGVNLSDRTLLELQLRLAQICERINTPLSLIKSYEIYSQLWKSCLDSAQNNEESSQWEARQAIRIADNLGQVGLKIAALERAVDASRAAQYRGTAENYLIWAITQALGIGSSSLDQPRSTGQLEPVKSSAWSAIFGSIDRRKTDASSSPCTNAADTIIRQLKMLNSSDLEVPPARLRMAISSLMNLSVHLVSEDIQKAFAVQKQIDEFVNRMASKADEGGSRDGKLHYHWLRSRAALSAVYLAEMGQAVRQMTDESIVESCHKALEIADASLATIQVDQAAGGRFRWGTPRAFAGRLSEPMALLTRDLRLTGAMGANFLGLKYESCPPKSPHLDARFKWCYHPRNPHLLTDGCQLAKHFFQRAVHYSRPDPSAPIHSHPAVLLNPLNENLRHLARIDPLSQPPST</sequence>
<evidence type="ECO:0000256" key="1">
    <source>
        <dbReference type="SAM" id="Phobius"/>
    </source>
</evidence>
<dbReference type="VEuPathDB" id="FungiDB:VP01_63g7"/>
<accession>A0A0L6UFX9</accession>
<comment type="caution">
    <text evidence="2">The sequence shown here is derived from an EMBL/GenBank/DDBJ whole genome shotgun (WGS) entry which is preliminary data.</text>
</comment>
<dbReference type="EMBL" id="LAVV01011719">
    <property type="protein sequence ID" value="KNZ47426.1"/>
    <property type="molecule type" value="Genomic_DNA"/>
</dbReference>
<dbReference type="AlphaFoldDB" id="A0A0L6UFX9"/>
<evidence type="ECO:0000313" key="3">
    <source>
        <dbReference type="Proteomes" id="UP000037035"/>
    </source>
</evidence>
<reference evidence="2 3" key="1">
    <citation type="submission" date="2015-08" db="EMBL/GenBank/DDBJ databases">
        <title>Next Generation Sequencing and Analysis of the Genome of Puccinia sorghi L Schw, the Causal Agent of Maize Common Rust.</title>
        <authorList>
            <person name="Rochi L."/>
            <person name="Burguener G."/>
            <person name="Darino M."/>
            <person name="Turjanski A."/>
            <person name="Kreff E."/>
            <person name="Dieguez M.J."/>
            <person name="Sacco F."/>
        </authorList>
    </citation>
    <scope>NUCLEOTIDE SEQUENCE [LARGE SCALE GENOMIC DNA]</scope>
    <source>
        <strain evidence="2 3">RO10H11247</strain>
    </source>
</reference>
<evidence type="ECO:0000313" key="2">
    <source>
        <dbReference type="EMBL" id="KNZ47426.1"/>
    </source>
</evidence>
<organism evidence="2 3">
    <name type="scientific">Puccinia sorghi</name>
    <dbReference type="NCBI Taxonomy" id="27349"/>
    <lineage>
        <taxon>Eukaryota</taxon>
        <taxon>Fungi</taxon>
        <taxon>Dikarya</taxon>
        <taxon>Basidiomycota</taxon>
        <taxon>Pucciniomycotina</taxon>
        <taxon>Pucciniomycetes</taxon>
        <taxon>Pucciniales</taxon>
        <taxon>Pucciniaceae</taxon>
        <taxon>Puccinia</taxon>
    </lineage>
</organism>
<keyword evidence="1" id="KW-0472">Membrane</keyword>
<keyword evidence="1" id="KW-1133">Transmembrane helix</keyword>
<keyword evidence="1" id="KW-0812">Transmembrane</keyword>
<feature type="transmembrane region" description="Helical" evidence="1">
    <location>
        <begin position="77"/>
        <end position="100"/>
    </location>
</feature>
<protein>
    <submittedName>
        <fullName evidence="2">Uncharacterized protein</fullName>
    </submittedName>
</protein>